<evidence type="ECO:0000313" key="3">
    <source>
        <dbReference type="Proteomes" id="UP000663859"/>
    </source>
</evidence>
<evidence type="ECO:0000313" key="2">
    <source>
        <dbReference type="EMBL" id="CAF0702535.1"/>
    </source>
</evidence>
<protein>
    <submittedName>
        <fullName evidence="2">Uncharacterized protein</fullName>
    </submittedName>
</protein>
<dbReference type="EMBL" id="CAJNOB010000045">
    <property type="protein sequence ID" value="CAF0702535.1"/>
    <property type="molecule type" value="Genomic_DNA"/>
</dbReference>
<accession>A0A8J2BUX2</accession>
<dbReference type="AlphaFoldDB" id="A0A8J2BUX2"/>
<feature type="region of interest" description="Disordered" evidence="1">
    <location>
        <begin position="1"/>
        <end position="21"/>
    </location>
</feature>
<organism evidence="2 3">
    <name type="scientific">Candidatus Methylacidithermus pantelleriae</name>
    <dbReference type="NCBI Taxonomy" id="2744239"/>
    <lineage>
        <taxon>Bacteria</taxon>
        <taxon>Pseudomonadati</taxon>
        <taxon>Verrucomicrobiota</taxon>
        <taxon>Methylacidiphilae</taxon>
        <taxon>Methylacidiphilales</taxon>
        <taxon>Methylacidiphilaceae</taxon>
        <taxon>Candidatus Methylacidithermus</taxon>
    </lineage>
</organism>
<evidence type="ECO:0000256" key="1">
    <source>
        <dbReference type="SAM" id="MobiDB-lite"/>
    </source>
</evidence>
<gene>
    <name evidence="2" type="ORF">MPNT_50107</name>
</gene>
<sequence>MRTPPSKGKKEDTDGPVSDSGLSLSVGLCGRGRVGPQWMAQASLSSCLQRNGANHVWVLSVLGGARQ</sequence>
<proteinExistence type="predicted"/>
<comment type="caution">
    <text evidence="2">The sequence shown here is derived from an EMBL/GenBank/DDBJ whole genome shotgun (WGS) entry which is preliminary data.</text>
</comment>
<reference evidence="2" key="1">
    <citation type="submission" date="2021-02" db="EMBL/GenBank/DDBJ databases">
        <authorList>
            <person name="Cremers G."/>
            <person name="Picone N."/>
        </authorList>
    </citation>
    <scope>NUCLEOTIDE SEQUENCE</scope>
    <source>
        <strain evidence="2">PQ17</strain>
    </source>
</reference>
<keyword evidence="3" id="KW-1185">Reference proteome</keyword>
<name>A0A8J2BUX2_9BACT</name>
<dbReference type="Proteomes" id="UP000663859">
    <property type="component" value="Unassembled WGS sequence"/>
</dbReference>